<evidence type="ECO:0000313" key="2">
    <source>
        <dbReference type="EMBL" id="KSU87953.1"/>
    </source>
</evidence>
<evidence type="ECO:0000256" key="1">
    <source>
        <dbReference type="SAM" id="MobiDB-lite"/>
    </source>
</evidence>
<reference evidence="2 3" key="1">
    <citation type="submission" date="2015-11" db="EMBL/GenBank/DDBJ databases">
        <title>Bacillus caseinolyticus sp nov.</title>
        <authorList>
            <person name="Dastager S.G."/>
            <person name="Mawlankar R."/>
        </authorList>
    </citation>
    <scope>NUCLEOTIDE SEQUENCE [LARGE SCALE GENOMIC DNA]</scope>
    <source>
        <strain evidence="2 3">SGD-V-76</strain>
    </source>
</reference>
<sequence>MNKNENQKQIKPVNTNDLAGRQFKAADYKNSDEVSQGLSETHEQMSDTYQEGTIEDTNR</sequence>
<dbReference type="GeneID" id="93684237"/>
<dbReference type="RefSeq" id="WP_025907485.1">
    <property type="nucleotide sequence ID" value="NZ_KQ758648.1"/>
</dbReference>
<dbReference type="InterPro" id="IPR025100">
    <property type="entry name" value="DUF4025"/>
</dbReference>
<name>A0A0V8JLS0_9BACI</name>
<evidence type="ECO:0008006" key="4">
    <source>
        <dbReference type="Google" id="ProtNLM"/>
    </source>
</evidence>
<dbReference type="EMBL" id="LNQP01000032">
    <property type="protein sequence ID" value="KSU87953.1"/>
    <property type="molecule type" value="Genomic_DNA"/>
</dbReference>
<keyword evidence="3" id="KW-1185">Reference proteome</keyword>
<organism evidence="2 3">
    <name type="scientific">Priestia veravalensis</name>
    <dbReference type="NCBI Taxonomy" id="1414648"/>
    <lineage>
        <taxon>Bacteria</taxon>
        <taxon>Bacillati</taxon>
        <taxon>Bacillota</taxon>
        <taxon>Bacilli</taxon>
        <taxon>Bacillales</taxon>
        <taxon>Bacillaceae</taxon>
        <taxon>Priestia</taxon>
    </lineage>
</organism>
<dbReference type="Pfam" id="PF13217">
    <property type="entry name" value="DUF4025"/>
    <property type="match status" value="1"/>
</dbReference>
<comment type="caution">
    <text evidence="2">The sequence shown here is derived from an EMBL/GenBank/DDBJ whole genome shotgun (WGS) entry which is preliminary data.</text>
</comment>
<accession>A0A0V8JLS0</accession>
<proteinExistence type="predicted"/>
<gene>
    <name evidence="2" type="ORF">AS180_10650</name>
</gene>
<dbReference type="Proteomes" id="UP000053681">
    <property type="component" value="Unassembled WGS sequence"/>
</dbReference>
<protein>
    <recommendedName>
        <fullName evidence="4">DUF4025 domain-containing protein</fullName>
    </recommendedName>
</protein>
<feature type="region of interest" description="Disordered" evidence="1">
    <location>
        <begin position="1"/>
        <end position="59"/>
    </location>
</feature>
<dbReference type="AlphaFoldDB" id="A0A0V8JLS0"/>
<evidence type="ECO:0000313" key="3">
    <source>
        <dbReference type="Proteomes" id="UP000053681"/>
    </source>
</evidence>